<reference evidence="3" key="1">
    <citation type="submission" date="2016-06" db="UniProtKB">
        <authorList>
            <consortium name="WormBaseParasite"/>
        </authorList>
    </citation>
    <scope>IDENTIFICATION</scope>
</reference>
<evidence type="ECO:0000313" key="3">
    <source>
        <dbReference type="WBParaSite" id="GPUH_0001860801-mRNA-1"/>
    </source>
</evidence>
<gene>
    <name evidence="1" type="ORF">GPUH_LOCUS18581</name>
</gene>
<evidence type="ECO:0000313" key="2">
    <source>
        <dbReference type="Proteomes" id="UP000271098"/>
    </source>
</evidence>
<dbReference type="WBParaSite" id="GPUH_0001860801-mRNA-1">
    <property type="protein sequence ID" value="GPUH_0001860801-mRNA-1"/>
    <property type="gene ID" value="GPUH_0001860801"/>
</dbReference>
<protein>
    <submittedName>
        <fullName evidence="1 3">Uncharacterized protein</fullName>
    </submittedName>
</protein>
<keyword evidence="2" id="KW-1185">Reference proteome</keyword>
<reference evidence="1 2" key="2">
    <citation type="submission" date="2018-11" db="EMBL/GenBank/DDBJ databases">
        <authorList>
            <consortium name="Pathogen Informatics"/>
        </authorList>
    </citation>
    <scope>NUCLEOTIDE SEQUENCE [LARGE SCALE GENOMIC DNA]</scope>
</reference>
<organism evidence="3">
    <name type="scientific">Gongylonema pulchrum</name>
    <dbReference type="NCBI Taxonomy" id="637853"/>
    <lineage>
        <taxon>Eukaryota</taxon>
        <taxon>Metazoa</taxon>
        <taxon>Ecdysozoa</taxon>
        <taxon>Nematoda</taxon>
        <taxon>Chromadorea</taxon>
        <taxon>Rhabditida</taxon>
        <taxon>Spirurina</taxon>
        <taxon>Spiruromorpha</taxon>
        <taxon>Spiruroidea</taxon>
        <taxon>Gongylonematidae</taxon>
        <taxon>Gongylonema</taxon>
    </lineage>
</organism>
<evidence type="ECO:0000313" key="1">
    <source>
        <dbReference type="EMBL" id="VDN32053.1"/>
    </source>
</evidence>
<dbReference type="AlphaFoldDB" id="A0A183EC92"/>
<accession>A0A183EC92</accession>
<sequence>MEVDATGSEPNEQKYCQLKPMARTTRQKIHQSTLDKMLRKNKNETLAADKKISAMPRIVMTPESSFTIGGGDEQEHYEVDRGRIQNEIEVAMVSNALVRKFSSRRQSAVLVMLDNDKLTTEDNEPNRKNVCFLNF</sequence>
<name>A0A183EC92_9BILA</name>
<dbReference type="EMBL" id="UYRT01087010">
    <property type="protein sequence ID" value="VDN32053.1"/>
    <property type="molecule type" value="Genomic_DNA"/>
</dbReference>
<proteinExistence type="predicted"/>
<dbReference type="Proteomes" id="UP000271098">
    <property type="component" value="Unassembled WGS sequence"/>
</dbReference>